<feature type="compositionally biased region" description="Basic and acidic residues" evidence="1">
    <location>
        <begin position="16"/>
        <end position="25"/>
    </location>
</feature>
<comment type="caution">
    <text evidence="2">The sequence shown here is derived from an EMBL/GenBank/DDBJ whole genome shotgun (WGS) entry which is preliminary data.</text>
</comment>
<evidence type="ECO:0000256" key="1">
    <source>
        <dbReference type="SAM" id="MobiDB-lite"/>
    </source>
</evidence>
<protein>
    <submittedName>
        <fullName evidence="2">Uncharacterized protein</fullName>
    </submittedName>
</protein>
<dbReference type="Proteomes" id="UP000324222">
    <property type="component" value="Unassembled WGS sequence"/>
</dbReference>
<proteinExistence type="predicted"/>
<evidence type="ECO:0000313" key="3">
    <source>
        <dbReference type="Proteomes" id="UP000324222"/>
    </source>
</evidence>
<reference evidence="2 3" key="1">
    <citation type="submission" date="2019-05" db="EMBL/GenBank/DDBJ databases">
        <title>Another draft genome of Portunus trituberculatus and its Hox gene families provides insights of decapod evolution.</title>
        <authorList>
            <person name="Jeong J.-H."/>
            <person name="Song I."/>
            <person name="Kim S."/>
            <person name="Choi T."/>
            <person name="Kim D."/>
            <person name="Ryu S."/>
            <person name="Kim W."/>
        </authorList>
    </citation>
    <scope>NUCLEOTIDE SEQUENCE [LARGE SCALE GENOMIC DNA]</scope>
    <source>
        <tissue evidence="2">Muscle</tissue>
    </source>
</reference>
<dbReference type="EMBL" id="VSRR010009264">
    <property type="protein sequence ID" value="MPC50069.1"/>
    <property type="molecule type" value="Genomic_DNA"/>
</dbReference>
<accession>A0A5B7FXY8</accession>
<name>A0A5B7FXY8_PORTR</name>
<gene>
    <name evidence="2" type="ORF">E2C01_043891</name>
</gene>
<organism evidence="2 3">
    <name type="scientific">Portunus trituberculatus</name>
    <name type="common">Swimming crab</name>
    <name type="synonym">Neptunus trituberculatus</name>
    <dbReference type="NCBI Taxonomy" id="210409"/>
    <lineage>
        <taxon>Eukaryota</taxon>
        <taxon>Metazoa</taxon>
        <taxon>Ecdysozoa</taxon>
        <taxon>Arthropoda</taxon>
        <taxon>Crustacea</taxon>
        <taxon>Multicrustacea</taxon>
        <taxon>Malacostraca</taxon>
        <taxon>Eumalacostraca</taxon>
        <taxon>Eucarida</taxon>
        <taxon>Decapoda</taxon>
        <taxon>Pleocyemata</taxon>
        <taxon>Brachyura</taxon>
        <taxon>Eubrachyura</taxon>
        <taxon>Portunoidea</taxon>
        <taxon>Portunidae</taxon>
        <taxon>Portuninae</taxon>
        <taxon>Portunus</taxon>
    </lineage>
</organism>
<sequence>MEDEGVMRTPVGLGGKEVEGTRRDSASQWGLRRGREVGGGCWEISIGYREKRGGLSHVTGGVGNLRCDVRPLPFL</sequence>
<feature type="region of interest" description="Disordered" evidence="1">
    <location>
        <begin position="1"/>
        <end position="27"/>
    </location>
</feature>
<evidence type="ECO:0000313" key="2">
    <source>
        <dbReference type="EMBL" id="MPC50069.1"/>
    </source>
</evidence>
<keyword evidence="3" id="KW-1185">Reference proteome</keyword>
<dbReference type="AlphaFoldDB" id="A0A5B7FXY8"/>